<sequence length="500" mass="55664">MSHKEREHREKVFDSVFNSQIKSLPMNKIMNIGVIVRNIIQSTNVPYKISTIDECCSMSTVSYYAIINGQKTGEPICDRIGLKLFENSAVYVVADGCGWGVASCKAAEIAIDTVFSTMNCLNKCENIRDVGELELKAVKEANEAILRSDSSLLNIGTTTLLIIAIVPLETGSYNGVYCSIGDCSAYNYNSESQEVNLLCGKILSKIGETRNCGGKLGSTENYIPGVVDGVLGKIELKENDIVMVMTDGIHHNLNPYFRKMLFTGSAEKKGCQLLKNFIESSVTFSDITENVLKDVYDLTQPSRIFLKTHPKTKLPESMAGKLDHASFGCIRVGGWINKYNSLVSTITPPFFNDLVSSPWIQHTFFRQIKSNEHNSPFISSPLESHSARARSISPNTIHSPTIPTEHYSFSPKDPHYFAFNKTSPNRHFSPLCHSFGLPMNCLQLSDASRRKSSSSESLSPDFFEINKAPLRRRSKDSKTSSFFDFFTCQNDELTDGEVSY</sequence>
<evidence type="ECO:0000259" key="1">
    <source>
        <dbReference type="Pfam" id="PF13672"/>
    </source>
</evidence>
<feature type="domain" description="PPM-type phosphatase" evidence="1">
    <location>
        <begin position="71"/>
        <end position="258"/>
    </location>
</feature>
<accession>A0A5K1VCP6</accession>
<proteinExistence type="predicted"/>
<dbReference type="VEuPathDB" id="AmoebaDB:EHI7A_013910"/>
<dbReference type="InterPro" id="IPR053287">
    <property type="entry name" value="PP2C-like_domain"/>
</dbReference>
<dbReference type="OMA" id="IQHTFFH"/>
<dbReference type="Pfam" id="PF13672">
    <property type="entry name" value="PP2C_2"/>
    <property type="match status" value="1"/>
</dbReference>
<dbReference type="InterPro" id="IPR036457">
    <property type="entry name" value="PPM-type-like_dom_sf"/>
</dbReference>
<dbReference type="Gene3D" id="3.60.40.10">
    <property type="entry name" value="PPM-type phosphatase domain"/>
    <property type="match status" value="1"/>
</dbReference>
<dbReference type="PANTHER" id="PTHR21586:SF0">
    <property type="entry name" value="PP2C-LIKE DOMAIN-CONTAINING PROTEIN CG9801"/>
    <property type="match status" value="1"/>
</dbReference>
<dbReference type="VEuPathDB" id="AmoebaDB:KM1_033360"/>
<dbReference type="VEuPathDB" id="AmoebaDB:EHI5A_029710"/>
<dbReference type="AlphaFoldDB" id="A0A5K1VCP6"/>
<dbReference type="SUPFAM" id="SSF81606">
    <property type="entry name" value="PP2C-like"/>
    <property type="match status" value="1"/>
</dbReference>
<comment type="caution">
    <text evidence="2">The sequence shown here is derived from an EMBL/GenBank/DDBJ whole genome shotgun (WGS) entry which is preliminary data.</text>
</comment>
<protein>
    <recommendedName>
        <fullName evidence="1">PPM-type phosphatase domain-containing protein</fullName>
    </recommendedName>
</protein>
<dbReference type="VEuPathDB" id="AmoebaDB:EHI_048190"/>
<reference evidence="2 3" key="1">
    <citation type="submission" date="2016-05" db="EMBL/GenBank/DDBJ databases">
        <title>First whole genome sequencing of Entamoeba histolytica HM1:IMSS-clone-6.</title>
        <authorList>
            <person name="Mukherjee Avik.K."/>
            <person name="Izumyama S."/>
            <person name="Nakada-Tsukui K."/>
            <person name="Nozaki T."/>
        </authorList>
    </citation>
    <scope>NUCLEOTIDE SEQUENCE [LARGE SCALE GENOMIC DNA]</scope>
    <source>
        <strain evidence="2 3">HM1:IMSS clone 6</strain>
    </source>
</reference>
<evidence type="ECO:0000313" key="3">
    <source>
        <dbReference type="Proteomes" id="UP000078387"/>
    </source>
</evidence>
<dbReference type="PANTHER" id="PTHR21586">
    <property type="entry name" value="TIPA"/>
    <property type="match status" value="1"/>
</dbReference>
<dbReference type="VEuPathDB" id="AmoebaDB:EHI8A_018710"/>
<organism evidence="2 3">
    <name type="scientific">Entamoeba histolytica</name>
    <dbReference type="NCBI Taxonomy" id="5759"/>
    <lineage>
        <taxon>Eukaryota</taxon>
        <taxon>Amoebozoa</taxon>
        <taxon>Evosea</taxon>
        <taxon>Archamoebae</taxon>
        <taxon>Mastigamoebida</taxon>
        <taxon>Entamoebidae</taxon>
        <taxon>Entamoeba</taxon>
    </lineage>
</organism>
<dbReference type="EMBL" id="BDEQ01000001">
    <property type="protein sequence ID" value="GAT96197.1"/>
    <property type="molecule type" value="Genomic_DNA"/>
</dbReference>
<dbReference type="InterPro" id="IPR001932">
    <property type="entry name" value="PPM-type_phosphatase-like_dom"/>
</dbReference>
<evidence type="ECO:0000313" key="2">
    <source>
        <dbReference type="EMBL" id="GAT96197.1"/>
    </source>
</evidence>
<gene>
    <name evidence="2" type="ORF">CL6EHI_048190</name>
</gene>
<dbReference type="Proteomes" id="UP000078387">
    <property type="component" value="Unassembled WGS sequence"/>
</dbReference>
<name>A0A5K1VCP6_ENTHI</name>